<dbReference type="GO" id="GO:0006405">
    <property type="term" value="P:RNA export from nucleus"/>
    <property type="evidence" value="ECO:0007669"/>
    <property type="project" value="TreeGrafter"/>
</dbReference>
<evidence type="ECO:0000256" key="15">
    <source>
        <dbReference type="SAM" id="MobiDB-lite"/>
    </source>
</evidence>
<keyword evidence="10" id="KW-0539">Nucleus</keyword>
<organism evidence="17 18">
    <name type="scientific">Schizophyllum amplum</name>
    <dbReference type="NCBI Taxonomy" id="97359"/>
    <lineage>
        <taxon>Eukaryota</taxon>
        <taxon>Fungi</taxon>
        <taxon>Dikarya</taxon>
        <taxon>Basidiomycota</taxon>
        <taxon>Agaricomycotina</taxon>
        <taxon>Agaricomycetes</taxon>
        <taxon>Agaricomycetidae</taxon>
        <taxon>Agaricales</taxon>
        <taxon>Schizophyllaceae</taxon>
        <taxon>Schizophyllum</taxon>
    </lineage>
</organism>
<dbReference type="FunFam" id="1.20.5.170:FF:000040">
    <property type="entry name" value="Nuclear pore glycoprotein p62"/>
    <property type="match status" value="1"/>
</dbReference>
<evidence type="ECO:0000256" key="14">
    <source>
        <dbReference type="SAM" id="Coils"/>
    </source>
</evidence>
<reference evidence="17 18" key="1">
    <citation type="journal article" date="2019" name="New Phytol.">
        <title>Comparative genomics reveals unique wood-decay strategies and fruiting body development in the Schizophyllaceae.</title>
        <authorList>
            <person name="Almasi E."/>
            <person name="Sahu N."/>
            <person name="Krizsan K."/>
            <person name="Balint B."/>
            <person name="Kovacs G.M."/>
            <person name="Kiss B."/>
            <person name="Cseklye J."/>
            <person name="Drula E."/>
            <person name="Henrissat B."/>
            <person name="Nagy I."/>
            <person name="Chovatia M."/>
            <person name="Adam C."/>
            <person name="LaButti K."/>
            <person name="Lipzen A."/>
            <person name="Riley R."/>
            <person name="Grigoriev I.V."/>
            <person name="Nagy L.G."/>
        </authorList>
    </citation>
    <scope>NUCLEOTIDE SEQUENCE [LARGE SCALE GENOMIC DNA]</scope>
    <source>
        <strain evidence="17 18">NL-1724</strain>
    </source>
</reference>
<keyword evidence="7" id="KW-0653">Protein transport</keyword>
<dbReference type="Pfam" id="PF05064">
    <property type="entry name" value="Nsp1_C"/>
    <property type="match status" value="1"/>
</dbReference>
<evidence type="ECO:0000256" key="13">
    <source>
        <dbReference type="ARBA" id="ARBA00081079"/>
    </source>
</evidence>
<comment type="subcellular location">
    <subcellularLocation>
        <location evidence="1">Nucleus membrane</location>
        <topology evidence="1">Peripheral membrane protein</topology>
        <orientation evidence="1">Cytoplasmic side</orientation>
    </subcellularLocation>
    <subcellularLocation>
        <location evidence="3">Nucleus membrane</location>
        <topology evidence="3">Peripheral membrane protein</topology>
        <orientation evidence="3">Nucleoplasmic side</orientation>
    </subcellularLocation>
    <subcellularLocation>
        <location evidence="2">Nucleus</location>
        <location evidence="2">Nuclear pore complex</location>
    </subcellularLocation>
</comment>
<dbReference type="GO" id="GO:0031965">
    <property type="term" value="C:nuclear membrane"/>
    <property type="evidence" value="ECO:0007669"/>
    <property type="project" value="UniProtKB-SubCell"/>
</dbReference>
<dbReference type="InterPro" id="IPR026010">
    <property type="entry name" value="NSP1/NUP62"/>
</dbReference>
<feature type="domain" description="Nucleoporin NSP1-like C-terminal" evidence="16">
    <location>
        <begin position="2"/>
        <end position="96"/>
    </location>
</feature>
<evidence type="ECO:0000256" key="2">
    <source>
        <dbReference type="ARBA" id="ARBA00004567"/>
    </source>
</evidence>
<dbReference type="Proteomes" id="UP000320762">
    <property type="component" value="Unassembled WGS sequence"/>
</dbReference>
<keyword evidence="8" id="KW-0811">Translocation</keyword>
<feature type="compositionally biased region" description="Low complexity" evidence="15">
    <location>
        <begin position="199"/>
        <end position="210"/>
    </location>
</feature>
<evidence type="ECO:0000256" key="4">
    <source>
        <dbReference type="ARBA" id="ARBA00005911"/>
    </source>
</evidence>
<dbReference type="PANTHER" id="PTHR12084">
    <property type="entry name" value="NUCLEAR PORE GLYCOPROTEIN P62-RELATED"/>
    <property type="match status" value="1"/>
</dbReference>
<feature type="region of interest" description="Disordered" evidence="15">
    <location>
        <begin position="187"/>
        <end position="210"/>
    </location>
</feature>
<name>A0A550CT36_9AGAR</name>
<dbReference type="InterPro" id="IPR007758">
    <property type="entry name" value="Nucleoporin_NSP1_C"/>
</dbReference>
<dbReference type="STRING" id="97359.A0A550CT36"/>
<evidence type="ECO:0000313" key="18">
    <source>
        <dbReference type="Proteomes" id="UP000320762"/>
    </source>
</evidence>
<dbReference type="GO" id="GO:0017056">
    <property type="term" value="F:structural constituent of nuclear pore"/>
    <property type="evidence" value="ECO:0007669"/>
    <property type="project" value="InterPro"/>
</dbReference>
<accession>A0A550CT36</accession>
<dbReference type="GO" id="GO:0006606">
    <property type="term" value="P:protein import into nucleus"/>
    <property type="evidence" value="ECO:0007669"/>
    <property type="project" value="TreeGrafter"/>
</dbReference>
<evidence type="ECO:0000256" key="10">
    <source>
        <dbReference type="ARBA" id="ARBA00023242"/>
    </source>
</evidence>
<dbReference type="GO" id="GO:0051028">
    <property type="term" value="P:mRNA transport"/>
    <property type="evidence" value="ECO:0007669"/>
    <property type="project" value="UniProtKB-KW"/>
</dbReference>
<dbReference type="PANTHER" id="PTHR12084:SF0">
    <property type="entry name" value="NUCLEAR PORE GLYCOPROTEIN P62"/>
    <property type="match status" value="1"/>
</dbReference>
<dbReference type="EMBL" id="VDMD01000002">
    <property type="protein sequence ID" value="TRM67954.1"/>
    <property type="molecule type" value="Genomic_DNA"/>
</dbReference>
<evidence type="ECO:0000256" key="7">
    <source>
        <dbReference type="ARBA" id="ARBA00022927"/>
    </source>
</evidence>
<protein>
    <recommendedName>
        <fullName evidence="11">Nucleoporin NSP1</fullName>
    </recommendedName>
    <alternativeName>
        <fullName evidence="12">Nuclear pore protein NSP1</fullName>
    </alternativeName>
    <alternativeName>
        <fullName evidence="13">Nucleoskeletal-like protein</fullName>
    </alternativeName>
</protein>
<evidence type="ECO:0000256" key="12">
    <source>
        <dbReference type="ARBA" id="ARBA00078941"/>
    </source>
</evidence>
<dbReference type="GO" id="GO:0044613">
    <property type="term" value="C:nuclear pore central transport channel"/>
    <property type="evidence" value="ECO:0007669"/>
    <property type="project" value="TreeGrafter"/>
</dbReference>
<keyword evidence="18" id="KW-1185">Reference proteome</keyword>
<comment type="similarity">
    <text evidence="4">Belongs to the nucleoporin NSP1/NUP62 family.</text>
</comment>
<evidence type="ECO:0000256" key="5">
    <source>
        <dbReference type="ARBA" id="ARBA00022448"/>
    </source>
</evidence>
<dbReference type="AlphaFoldDB" id="A0A550CT36"/>
<evidence type="ECO:0000313" key="17">
    <source>
        <dbReference type="EMBL" id="TRM67954.1"/>
    </source>
</evidence>
<keyword evidence="5" id="KW-0813">Transport</keyword>
<keyword evidence="6" id="KW-0509">mRNA transport</keyword>
<evidence type="ECO:0000259" key="16">
    <source>
        <dbReference type="Pfam" id="PF05064"/>
    </source>
</evidence>
<gene>
    <name evidence="17" type="ORF">BD626DRAFT_480310</name>
</gene>
<dbReference type="OrthoDB" id="344345at2759"/>
<feature type="coiled-coil region" evidence="14">
    <location>
        <begin position="67"/>
        <end position="94"/>
    </location>
</feature>
<proteinExistence type="inferred from homology"/>
<keyword evidence="9" id="KW-0906">Nuclear pore complex</keyword>
<keyword evidence="14" id="KW-0175">Coiled coil</keyword>
<evidence type="ECO:0000256" key="3">
    <source>
        <dbReference type="ARBA" id="ARBA00004620"/>
    </source>
</evidence>
<evidence type="ECO:0000256" key="9">
    <source>
        <dbReference type="ARBA" id="ARBA00023132"/>
    </source>
</evidence>
<sequence length="210" mass="23439">MLRGKTIEEIVNKWSADLDTHVREFKTFAHEVQAWDRSLIENSNNLAALYSNVLKAEREQQEIDRSLDSVETRQKELSQVLDEYEKNLDGLLGQGAGYHAMNAGPADTERDKNYTLATELFTHLDDMSSSLGQMIEAVNGLSVSEPDGEAAENPMNAIQQILSSHLESLQWIDGAVRDVEGKVTEVERRIKDSGTEFPSSNGRSRSSGLR</sequence>
<comment type="caution">
    <text evidence="17">The sequence shown here is derived from an EMBL/GenBank/DDBJ whole genome shotgun (WGS) entry which is preliminary data.</text>
</comment>
<dbReference type="GO" id="GO:0005543">
    <property type="term" value="F:phospholipid binding"/>
    <property type="evidence" value="ECO:0007669"/>
    <property type="project" value="TreeGrafter"/>
</dbReference>
<evidence type="ECO:0000256" key="1">
    <source>
        <dbReference type="ARBA" id="ARBA00004335"/>
    </source>
</evidence>
<evidence type="ECO:0000256" key="6">
    <source>
        <dbReference type="ARBA" id="ARBA00022816"/>
    </source>
</evidence>
<dbReference type="Gene3D" id="1.20.5.170">
    <property type="match status" value="1"/>
</dbReference>
<evidence type="ECO:0000256" key="8">
    <source>
        <dbReference type="ARBA" id="ARBA00023010"/>
    </source>
</evidence>
<evidence type="ECO:0000256" key="11">
    <source>
        <dbReference type="ARBA" id="ARBA00068864"/>
    </source>
</evidence>